<evidence type="ECO:0000256" key="1">
    <source>
        <dbReference type="ARBA" id="ARBA00008791"/>
    </source>
</evidence>
<keyword evidence="2" id="KW-0547">Nucleotide-binding</keyword>
<accession>A0A369WA01</accession>
<sequence>MLPTTNHILYASDLGKGSRPAFHRAVAEAIKHDAQITYLHVMEPMNSTSEAMVESYLSQDSMASLRQRGVEGVKVKVENRIKAFIDEELDGVELPKGEPLKQVRTGRPHEVILETAKELNVDMIVMGTRTHSSFGQLLLGSTAQKVLHHSKAPVMVVPL</sequence>
<protein>
    <submittedName>
        <fullName evidence="5">Universal stress protein</fullName>
    </submittedName>
</protein>
<dbReference type="GO" id="GO:0005524">
    <property type="term" value="F:ATP binding"/>
    <property type="evidence" value="ECO:0007669"/>
    <property type="project" value="UniProtKB-KW"/>
</dbReference>
<dbReference type="InterPro" id="IPR014729">
    <property type="entry name" value="Rossmann-like_a/b/a_fold"/>
</dbReference>
<keyword evidence="3" id="KW-0067">ATP-binding</keyword>
<evidence type="ECO:0000256" key="2">
    <source>
        <dbReference type="ARBA" id="ARBA00022741"/>
    </source>
</evidence>
<dbReference type="OrthoDB" id="5877096at2"/>
<dbReference type="InterPro" id="IPR006016">
    <property type="entry name" value="UspA"/>
</dbReference>
<feature type="domain" description="UspA" evidence="4">
    <location>
        <begin position="6"/>
        <end position="158"/>
    </location>
</feature>
<dbReference type="Pfam" id="PF00582">
    <property type="entry name" value="Usp"/>
    <property type="match status" value="1"/>
</dbReference>
<organism evidence="5 6">
    <name type="scientific">Motiliproteus coralliicola</name>
    <dbReference type="NCBI Taxonomy" id="2283196"/>
    <lineage>
        <taxon>Bacteria</taxon>
        <taxon>Pseudomonadati</taxon>
        <taxon>Pseudomonadota</taxon>
        <taxon>Gammaproteobacteria</taxon>
        <taxon>Oceanospirillales</taxon>
        <taxon>Oceanospirillaceae</taxon>
        <taxon>Motiliproteus</taxon>
    </lineage>
</organism>
<evidence type="ECO:0000259" key="4">
    <source>
        <dbReference type="Pfam" id="PF00582"/>
    </source>
</evidence>
<dbReference type="RefSeq" id="WP_114697362.1">
    <property type="nucleotide sequence ID" value="NZ_QQOH01000007.1"/>
</dbReference>
<dbReference type="EMBL" id="QQOH01000007">
    <property type="protein sequence ID" value="RDE18009.1"/>
    <property type="molecule type" value="Genomic_DNA"/>
</dbReference>
<dbReference type="Proteomes" id="UP000253769">
    <property type="component" value="Unassembled WGS sequence"/>
</dbReference>
<name>A0A369WA01_9GAMM</name>
<keyword evidence="6" id="KW-1185">Reference proteome</keyword>
<proteinExistence type="inferred from homology"/>
<dbReference type="PANTHER" id="PTHR46268">
    <property type="entry name" value="STRESS RESPONSE PROTEIN NHAX"/>
    <property type="match status" value="1"/>
</dbReference>
<reference evidence="5 6" key="1">
    <citation type="submission" date="2018-07" db="EMBL/GenBank/DDBJ databases">
        <title>Motiliproteus coralliicola sp. nov., a bacterium isolated from Coral.</title>
        <authorList>
            <person name="Wang G."/>
        </authorList>
    </citation>
    <scope>NUCLEOTIDE SEQUENCE [LARGE SCALE GENOMIC DNA]</scope>
    <source>
        <strain evidence="5 6">C34</strain>
    </source>
</reference>
<evidence type="ECO:0000313" key="6">
    <source>
        <dbReference type="Proteomes" id="UP000253769"/>
    </source>
</evidence>
<evidence type="ECO:0000313" key="5">
    <source>
        <dbReference type="EMBL" id="RDE18009.1"/>
    </source>
</evidence>
<dbReference type="PANTHER" id="PTHR46268:SF27">
    <property type="entry name" value="UNIVERSAL STRESS PROTEIN RV2623"/>
    <property type="match status" value="1"/>
</dbReference>
<dbReference type="AlphaFoldDB" id="A0A369WA01"/>
<dbReference type="PRINTS" id="PR01438">
    <property type="entry name" value="UNVRSLSTRESS"/>
</dbReference>
<dbReference type="InterPro" id="IPR006015">
    <property type="entry name" value="Universal_stress_UspA"/>
</dbReference>
<dbReference type="Gene3D" id="3.40.50.620">
    <property type="entry name" value="HUPs"/>
    <property type="match status" value="1"/>
</dbReference>
<comment type="caution">
    <text evidence="5">The sequence shown here is derived from an EMBL/GenBank/DDBJ whole genome shotgun (WGS) entry which is preliminary data.</text>
</comment>
<comment type="similarity">
    <text evidence="1">Belongs to the universal stress protein A family.</text>
</comment>
<gene>
    <name evidence="5" type="ORF">DV711_19210</name>
</gene>
<evidence type="ECO:0000256" key="3">
    <source>
        <dbReference type="ARBA" id="ARBA00022840"/>
    </source>
</evidence>
<dbReference type="SUPFAM" id="SSF52402">
    <property type="entry name" value="Adenine nucleotide alpha hydrolases-like"/>
    <property type="match status" value="1"/>
</dbReference>
<dbReference type="CDD" id="cd00293">
    <property type="entry name" value="USP-like"/>
    <property type="match status" value="1"/>
</dbReference>